<comment type="similarity">
    <text evidence="3 9">Belongs to the enoyl-CoA hydratase/isomerase family.</text>
</comment>
<evidence type="ECO:0000313" key="10">
    <source>
        <dbReference type="EMBL" id="GAA0153049.1"/>
    </source>
</evidence>
<dbReference type="GO" id="GO:0051750">
    <property type="term" value="F:delta(3,5)-delta(2,4)-dienoyl-CoA isomerase activity"/>
    <property type="evidence" value="ECO:0007669"/>
    <property type="project" value="TreeGrafter"/>
</dbReference>
<keyword evidence="8" id="KW-0413">Isomerase</keyword>
<keyword evidence="11" id="KW-1185">Reference proteome</keyword>
<dbReference type="EMBL" id="BAABME010002104">
    <property type="protein sequence ID" value="GAA0153049.1"/>
    <property type="molecule type" value="Genomic_DNA"/>
</dbReference>
<dbReference type="CDD" id="cd06558">
    <property type="entry name" value="crotonase-like"/>
    <property type="match status" value="1"/>
</dbReference>
<evidence type="ECO:0000256" key="1">
    <source>
        <dbReference type="ARBA" id="ARBA00004275"/>
    </source>
</evidence>
<keyword evidence="4" id="KW-0276">Fatty acid metabolism</keyword>
<dbReference type="InterPro" id="IPR001753">
    <property type="entry name" value="Enoyl-CoA_hydra/iso"/>
</dbReference>
<evidence type="ECO:0000256" key="4">
    <source>
        <dbReference type="ARBA" id="ARBA00022832"/>
    </source>
</evidence>
<evidence type="ECO:0000256" key="9">
    <source>
        <dbReference type="RuleBase" id="RU003707"/>
    </source>
</evidence>
<reference evidence="10 11" key="1">
    <citation type="submission" date="2024-01" db="EMBL/GenBank/DDBJ databases">
        <title>The complete chloroplast genome sequence of Lithospermum erythrorhizon: insights into the phylogenetic relationship among Boraginaceae species and the maternal lineages of purple gromwells.</title>
        <authorList>
            <person name="Okada T."/>
            <person name="Watanabe K."/>
        </authorList>
    </citation>
    <scope>NUCLEOTIDE SEQUENCE [LARGE SCALE GENOMIC DNA]</scope>
</reference>
<comment type="subcellular location">
    <subcellularLocation>
        <location evidence="1">Peroxisome</location>
    </subcellularLocation>
</comment>
<sequence>MSEGEYKSLKIEQVSPTSNVFNIILNLPKTLNALSPSFFHEFPAALYSLDHNPSAAVIILSAAGNHFCSGIDLHSLSNTILPSHVNSTDRGRSAERLRREIKHMQDGISAVEKCRKPVIAAVHGGCIGGGIDVITACDLRVCTKDAFFAVKEVDLGITADLGTLQRLPNIVGYANAMELALTGRRFSGSEAKDLGLVSKVFDTKEDLDLGVRAIAEGIAAKSPLAVIGTKSILLKSRDLTVDQGLDYVATWNSGVLISDDLKEAISAQREKRKPSFSKL</sequence>
<comment type="caution">
    <text evidence="10">The sequence shown here is derived from an EMBL/GenBank/DDBJ whole genome shotgun (WGS) entry which is preliminary data.</text>
</comment>
<dbReference type="SUPFAM" id="SSF52096">
    <property type="entry name" value="ClpP/crotonase"/>
    <property type="match status" value="1"/>
</dbReference>
<dbReference type="Gene3D" id="3.90.226.10">
    <property type="entry name" value="2-enoyl-CoA Hydratase, Chain A, domain 1"/>
    <property type="match status" value="1"/>
</dbReference>
<evidence type="ECO:0000256" key="5">
    <source>
        <dbReference type="ARBA" id="ARBA00022990"/>
    </source>
</evidence>
<dbReference type="GO" id="GO:0005777">
    <property type="term" value="C:peroxisome"/>
    <property type="evidence" value="ECO:0007669"/>
    <property type="project" value="UniProtKB-SubCell"/>
</dbReference>
<comment type="pathway">
    <text evidence="2">Lipid metabolism; fatty acid beta-oxidation.</text>
</comment>
<dbReference type="FunFam" id="1.10.12.10:FF:000004">
    <property type="entry name" value="Delta3,5-delta2,4-dienoyl-CoA isomerase"/>
    <property type="match status" value="1"/>
</dbReference>
<dbReference type="PANTHER" id="PTHR43149">
    <property type="entry name" value="ENOYL-COA HYDRATASE"/>
    <property type="match status" value="1"/>
</dbReference>
<protein>
    <submittedName>
        <fullName evidence="10">Hydratase</fullName>
    </submittedName>
</protein>
<dbReference type="Gene3D" id="1.10.12.10">
    <property type="entry name" value="Lyase 2-enoyl-coa Hydratase, Chain A, domain 2"/>
    <property type="match status" value="1"/>
</dbReference>
<keyword evidence="6" id="KW-0443">Lipid metabolism</keyword>
<dbReference type="NCBIfam" id="NF004794">
    <property type="entry name" value="PRK06142.1"/>
    <property type="match status" value="1"/>
</dbReference>
<keyword evidence="7" id="KW-0576">Peroxisome</keyword>
<dbReference type="InterPro" id="IPR018376">
    <property type="entry name" value="Enoyl-CoA_hyd/isom_CS"/>
</dbReference>
<evidence type="ECO:0000256" key="8">
    <source>
        <dbReference type="ARBA" id="ARBA00023235"/>
    </source>
</evidence>
<evidence type="ECO:0000313" key="11">
    <source>
        <dbReference type="Proteomes" id="UP001454036"/>
    </source>
</evidence>
<dbReference type="AlphaFoldDB" id="A0AAV3PMW3"/>
<dbReference type="PANTHER" id="PTHR43149:SF1">
    <property type="entry name" value="DELTA(3,5)-DELTA(2,4)-DIENOYL-COA ISOMERASE, MITOCHONDRIAL"/>
    <property type="match status" value="1"/>
</dbReference>
<evidence type="ECO:0000256" key="7">
    <source>
        <dbReference type="ARBA" id="ARBA00023140"/>
    </source>
</evidence>
<keyword evidence="5" id="KW-0007">Acetylation</keyword>
<evidence type="ECO:0000256" key="6">
    <source>
        <dbReference type="ARBA" id="ARBA00023098"/>
    </source>
</evidence>
<dbReference type="Pfam" id="PF00378">
    <property type="entry name" value="ECH_1"/>
    <property type="match status" value="1"/>
</dbReference>
<dbReference type="GO" id="GO:0006631">
    <property type="term" value="P:fatty acid metabolic process"/>
    <property type="evidence" value="ECO:0007669"/>
    <property type="project" value="UniProtKB-KW"/>
</dbReference>
<accession>A0AAV3PMW3</accession>
<evidence type="ECO:0000256" key="3">
    <source>
        <dbReference type="ARBA" id="ARBA00005254"/>
    </source>
</evidence>
<dbReference type="Proteomes" id="UP001454036">
    <property type="component" value="Unassembled WGS sequence"/>
</dbReference>
<organism evidence="10 11">
    <name type="scientific">Lithospermum erythrorhizon</name>
    <name type="common">Purple gromwell</name>
    <name type="synonym">Lithospermum officinale var. erythrorhizon</name>
    <dbReference type="NCBI Taxonomy" id="34254"/>
    <lineage>
        <taxon>Eukaryota</taxon>
        <taxon>Viridiplantae</taxon>
        <taxon>Streptophyta</taxon>
        <taxon>Embryophyta</taxon>
        <taxon>Tracheophyta</taxon>
        <taxon>Spermatophyta</taxon>
        <taxon>Magnoliopsida</taxon>
        <taxon>eudicotyledons</taxon>
        <taxon>Gunneridae</taxon>
        <taxon>Pentapetalae</taxon>
        <taxon>asterids</taxon>
        <taxon>lamiids</taxon>
        <taxon>Boraginales</taxon>
        <taxon>Boraginaceae</taxon>
        <taxon>Boraginoideae</taxon>
        <taxon>Lithospermeae</taxon>
        <taxon>Lithospermum</taxon>
    </lineage>
</organism>
<dbReference type="PROSITE" id="PS00166">
    <property type="entry name" value="ENOYL_COA_HYDRATASE"/>
    <property type="match status" value="1"/>
</dbReference>
<dbReference type="InterPro" id="IPR014748">
    <property type="entry name" value="Enoyl-CoA_hydra_C"/>
</dbReference>
<proteinExistence type="inferred from homology"/>
<gene>
    <name evidence="10" type="ORF">LIER_11374</name>
</gene>
<dbReference type="InterPro" id="IPR029045">
    <property type="entry name" value="ClpP/crotonase-like_dom_sf"/>
</dbReference>
<dbReference type="FunFam" id="3.90.226.10:FF:000024">
    <property type="entry name" value="Delta3,5-delta2,4-dienoyl-CoA isomerase"/>
    <property type="match status" value="1"/>
</dbReference>
<name>A0AAV3PMW3_LITER</name>
<evidence type="ECO:0000256" key="2">
    <source>
        <dbReference type="ARBA" id="ARBA00005005"/>
    </source>
</evidence>
<dbReference type="InterPro" id="IPR045002">
    <property type="entry name" value="Ech1-like"/>
</dbReference>